<dbReference type="AlphaFoldDB" id="A0A7W9E659"/>
<dbReference type="InterPro" id="IPR002559">
    <property type="entry name" value="Transposase_11"/>
</dbReference>
<accession>A0A7W9E659</accession>
<feature type="transmembrane region" description="Helical" evidence="1">
    <location>
        <begin position="104"/>
        <end position="121"/>
    </location>
</feature>
<dbReference type="EMBL" id="JACIJB010000001">
    <property type="protein sequence ID" value="MBB5659962.1"/>
    <property type="molecule type" value="Genomic_DNA"/>
</dbReference>
<evidence type="ECO:0000313" key="3">
    <source>
        <dbReference type="EMBL" id="MBB5659962.1"/>
    </source>
</evidence>
<keyword evidence="1" id="KW-1133">Transmembrane helix</keyword>
<gene>
    <name evidence="3" type="ORF">FHS65_000680</name>
</gene>
<evidence type="ECO:0000313" key="4">
    <source>
        <dbReference type="Proteomes" id="UP000548978"/>
    </source>
</evidence>
<feature type="domain" description="Transposase IS4-like" evidence="2">
    <location>
        <begin position="2"/>
        <end position="118"/>
    </location>
</feature>
<comment type="caution">
    <text evidence="3">The sequence shown here is derived from an EMBL/GenBank/DDBJ whole genome shotgun (WGS) entry which is preliminary data.</text>
</comment>
<proteinExistence type="predicted"/>
<dbReference type="GO" id="GO:0003677">
    <property type="term" value="F:DNA binding"/>
    <property type="evidence" value="ECO:0007669"/>
    <property type="project" value="InterPro"/>
</dbReference>
<sequence>MACDTLGRPVRFLIAPGQSHDILAVPALLEGHRPGAVLADRAYDANSLRAHLARIGAEAVIPSTRSRKTPIPHDPRIYKLRNRVERCFNKLKHFRRFATRFDRLASHYLAFVHIAASMLWMR</sequence>
<keyword evidence="4" id="KW-1185">Reference proteome</keyword>
<dbReference type="Pfam" id="PF01609">
    <property type="entry name" value="DDE_Tnp_1"/>
    <property type="match status" value="1"/>
</dbReference>
<evidence type="ECO:0000256" key="1">
    <source>
        <dbReference type="SAM" id="Phobius"/>
    </source>
</evidence>
<protein>
    <submittedName>
        <fullName evidence="3">Transposase</fullName>
    </submittedName>
</protein>
<reference evidence="3 4" key="1">
    <citation type="submission" date="2020-08" db="EMBL/GenBank/DDBJ databases">
        <title>Genomic Encyclopedia of Type Strains, Phase IV (KMG-IV): sequencing the most valuable type-strain genomes for metagenomic binning, comparative biology and taxonomic classification.</title>
        <authorList>
            <person name="Goeker M."/>
        </authorList>
    </citation>
    <scope>NUCLEOTIDE SEQUENCE [LARGE SCALE GENOMIC DNA]</scope>
    <source>
        <strain evidence="3 4">DSM 24448</strain>
    </source>
</reference>
<dbReference type="GO" id="GO:0004803">
    <property type="term" value="F:transposase activity"/>
    <property type="evidence" value="ECO:0007669"/>
    <property type="project" value="InterPro"/>
</dbReference>
<dbReference type="GO" id="GO:0006313">
    <property type="term" value="P:DNA transposition"/>
    <property type="evidence" value="ECO:0007669"/>
    <property type="project" value="InterPro"/>
</dbReference>
<keyword evidence="1" id="KW-0472">Membrane</keyword>
<dbReference type="Proteomes" id="UP000548978">
    <property type="component" value="Unassembled WGS sequence"/>
</dbReference>
<dbReference type="NCBIfam" id="NF033580">
    <property type="entry name" value="transpos_IS5_3"/>
    <property type="match status" value="1"/>
</dbReference>
<evidence type="ECO:0000259" key="2">
    <source>
        <dbReference type="Pfam" id="PF01609"/>
    </source>
</evidence>
<keyword evidence="1" id="KW-0812">Transmembrane</keyword>
<name>A0A7W9E659_9CAUL</name>
<dbReference type="PANTHER" id="PTHR30007:SF1">
    <property type="entry name" value="BLR1914 PROTEIN"/>
    <property type="match status" value="1"/>
</dbReference>
<dbReference type="PANTHER" id="PTHR30007">
    <property type="entry name" value="PHP DOMAIN PROTEIN"/>
    <property type="match status" value="1"/>
</dbReference>
<organism evidence="3 4">
    <name type="scientific">Brevundimonas halotolerans</name>
    <dbReference type="NCBI Taxonomy" id="69670"/>
    <lineage>
        <taxon>Bacteria</taxon>
        <taxon>Pseudomonadati</taxon>
        <taxon>Pseudomonadota</taxon>
        <taxon>Alphaproteobacteria</taxon>
        <taxon>Caulobacterales</taxon>
        <taxon>Caulobacteraceae</taxon>
        <taxon>Brevundimonas</taxon>
    </lineage>
</organism>